<gene>
    <name evidence="5" type="primary">adk</name>
    <name evidence="8" type="ORF">A2W14_00590</name>
</gene>
<evidence type="ECO:0000256" key="1">
    <source>
        <dbReference type="ARBA" id="ARBA00022679"/>
    </source>
</evidence>
<comment type="similarity">
    <text evidence="5 6">Belongs to the adenylate kinase family.</text>
</comment>
<dbReference type="UniPathway" id="UPA00588">
    <property type="reaction ID" value="UER00649"/>
</dbReference>
<evidence type="ECO:0000256" key="6">
    <source>
        <dbReference type="RuleBase" id="RU003330"/>
    </source>
</evidence>
<dbReference type="PANTHER" id="PTHR23359">
    <property type="entry name" value="NUCLEOTIDE KINASE"/>
    <property type="match status" value="1"/>
</dbReference>
<evidence type="ECO:0000256" key="4">
    <source>
        <dbReference type="ARBA" id="ARBA00022777"/>
    </source>
</evidence>
<comment type="caution">
    <text evidence="5">Lacks conserved residue(s) required for the propagation of feature annotation.</text>
</comment>
<comment type="subunit">
    <text evidence="5 7">Monomer.</text>
</comment>
<comment type="pathway">
    <text evidence="5">Purine metabolism; AMP biosynthesis via salvage pathway; AMP from ADP: step 1/1.</text>
</comment>
<feature type="binding site" evidence="5">
    <location>
        <position position="130"/>
    </location>
    <ligand>
        <name>AMP</name>
        <dbReference type="ChEBI" id="CHEBI:456215"/>
    </ligand>
</feature>
<evidence type="ECO:0000256" key="5">
    <source>
        <dbReference type="HAMAP-Rule" id="MF_00235"/>
    </source>
</evidence>
<evidence type="ECO:0000313" key="8">
    <source>
        <dbReference type="EMBL" id="OGG04065.1"/>
    </source>
</evidence>
<organism evidence="8 9">
    <name type="scientific">Candidatus Gottesmanbacteria bacterium RBG_16_37_8</name>
    <dbReference type="NCBI Taxonomy" id="1798371"/>
    <lineage>
        <taxon>Bacteria</taxon>
        <taxon>Candidatus Gottesmaniibacteriota</taxon>
    </lineage>
</organism>
<feature type="binding site" evidence="5">
    <location>
        <begin position="10"/>
        <end position="15"/>
    </location>
    <ligand>
        <name>ATP</name>
        <dbReference type="ChEBI" id="CHEBI:30616"/>
    </ligand>
</feature>
<dbReference type="SUPFAM" id="SSF52540">
    <property type="entry name" value="P-loop containing nucleoside triphosphate hydrolases"/>
    <property type="match status" value="1"/>
</dbReference>
<dbReference type="InterPro" id="IPR033690">
    <property type="entry name" value="Adenylat_kinase_CS"/>
</dbReference>
<keyword evidence="3 5" id="KW-0547">Nucleotide-binding</keyword>
<evidence type="ECO:0000256" key="2">
    <source>
        <dbReference type="ARBA" id="ARBA00022727"/>
    </source>
</evidence>
<feature type="binding site" evidence="5">
    <location>
        <position position="31"/>
    </location>
    <ligand>
        <name>AMP</name>
        <dbReference type="ChEBI" id="CHEBI:456215"/>
    </ligand>
</feature>
<comment type="caution">
    <text evidence="8">The sequence shown here is derived from an EMBL/GenBank/DDBJ whole genome shotgun (WGS) entry which is preliminary data.</text>
</comment>
<feature type="binding site" evidence="5">
    <location>
        <begin position="86"/>
        <end position="89"/>
    </location>
    <ligand>
        <name>AMP</name>
        <dbReference type="ChEBI" id="CHEBI:456215"/>
    </ligand>
</feature>
<reference evidence="8 9" key="1">
    <citation type="journal article" date="2016" name="Nat. Commun.">
        <title>Thousands of microbial genomes shed light on interconnected biogeochemical processes in an aquifer system.</title>
        <authorList>
            <person name="Anantharaman K."/>
            <person name="Brown C.T."/>
            <person name="Hug L.A."/>
            <person name="Sharon I."/>
            <person name="Castelle C.J."/>
            <person name="Probst A.J."/>
            <person name="Thomas B.C."/>
            <person name="Singh A."/>
            <person name="Wilkins M.J."/>
            <person name="Karaoz U."/>
            <person name="Brodie E.L."/>
            <person name="Williams K.H."/>
            <person name="Hubbard S.S."/>
            <person name="Banfield J.F."/>
        </authorList>
    </citation>
    <scope>NUCLEOTIDE SEQUENCE [LARGE SCALE GENOMIC DNA]</scope>
</reference>
<comment type="catalytic activity">
    <reaction evidence="5 7">
        <text>AMP + ATP = 2 ADP</text>
        <dbReference type="Rhea" id="RHEA:12973"/>
        <dbReference type="ChEBI" id="CHEBI:30616"/>
        <dbReference type="ChEBI" id="CHEBI:456215"/>
        <dbReference type="ChEBI" id="CHEBI:456216"/>
        <dbReference type="EC" id="2.7.4.3"/>
    </reaction>
</comment>
<keyword evidence="2 5" id="KW-0545">Nucleotide biosynthesis</keyword>
<keyword evidence="5 7" id="KW-0067">ATP-binding</keyword>
<feature type="binding site" evidence="5">
    <location>
        <position position="149"/>
    </location>
    <ligand>
        <name>AMP</name>
        <dbReference type="ChEBI" id="CHEBI:456215"/>
    </ligand>
</feature>
<sequence>MHLIIYGPEGSGKGTQGKLLAEKLNLEVYTSGDLVREKAKQESTQEGKICRQALLTGQYVPDNVMFKLWQEKLESKDALKGFILDGFPRNIHQAEFLFSVISKVNYDVDKFIYIKLSDEESLKRLLKRNRQVFEGSGVSHDTEERVKKRLQVYHQMEVDLVDFFRKKGLLVEIGGEQSVDNVFEEIKAKLNIN</sequence>
<keyword evidence="5" id="KW-0963">Cytoplasm</keyword>
<comment type="subcellular location">
    <subcellularLocation>
        <location evidence="5 7">Cytoplasm</location>
    </subcellularLocation>
</comment>
<proteinExistence type="inferred from homology"/>
<name>A0A1F5YVB5_9BACT</name>
<dbReference type="GO" id="GO:0044209">
    <property type="term" value="P:AMP salvage"/>
    <property type="evidence" value="ECO:0007669"/>
    <property type="project" value="UniProtKB-UniRule"/>
</dbReference>
<dbReference type="InterPro" id="IPR027417">
    <property type="entry name" value="P-loop_NTPase"/>
</dbReference>
<dbReference type="PROSITE" id="PS00113">
    <property type="entry name" value="ADENYLATE_KINASE"/>
    <property type="match status" value="1"/>
</dbReference>
<dbReference type="CDD" id="cd01428">
    <property type="entry name" value="ADK"/>
    <property type="match status" value="1"/>
</dbReference>
<evidence type="ECO:0000256" key="7">
    <source>
        <dbReference type="RuleBase" id="RU003331"/>
    </source>
</evidence>
<evidence type="ECO:0000256" key="3">
    <source>
        <dbReference type="ARBA" id="ARBA00022741"/>
    </source>
</evidence>
<dbReference type="EC" id="2.7.4.3" evidence="5 7"/>
<keyword evidence="1 5" id="KW-0808">Transferase</keyword>
<accession>A0A1F5YVB5</accession>
<keyword evidence="4 5" id="KW-0418">Kinase</keyword>
<dbReference type="InterPro" id="IPR000850">
    <property type="entry name" value="Adenylat/UMP-CMP_kin"/>
</dbReference>
<dbReference type="GO" id="GO:0005524">
    <property type="term" value="F:ATP binding"/>
    <property type="evidence" value="ECO:0007669"/>
    <property type="project" value="UniProtKB-UniRule"/>
</dbReference>
<dbReference type="GO" id="GO:0004017">
    <property type="term" value="F:AMP kinase activity"/>
    <property type="evidence" value="ECO:0007669"/>
    <property type="project" value="UniProtKB-UniRule"/>
</dbReference>
<dbReference type="GO" id="GO:0005737">
    <property type="term" value="C:cytoplasm"/>
    <property type="evidence" value="ECO:0007669"/>
    <property type="project" value="UniProtKB-SubCell"/>
</dbReference>
<dbReference type="STRING" id="1798371.A2W14_00590"/>
<feature type="binding site" evidence="5">
    <location>
        <position position="177"/>
    </location>
    <ligand>
        <name>ATP</name>
        <dbReference type="ChEBI" id="CHEBI:30616"/>
    </ligand>
</feature>
<protein>
    <recommendedName>
        <fullName evidence="5 7">Adenylate kinase</fullName>
        <shortName evidence="5">AK</shortName>
        <ecNumber evidence="5 7">2.7.4.3</ecNumber>
    </recommendedName>
    <alternativeName>
        <fullName evidence="5">ATP-AMP transphosphorylase</fullName>
    </alternativeName>
    <alternativeName>
        <fullName evidence="5">ATP:AMP phosphotransferase</fullName>
    </alternativeName>
    <alternativeName>
        <fullName evidence="5">Adenylate monophosphate kinase</fullName>
    </alternativeName>
</protein>
<dbReference type="AlphaFoldDB" id="A0A1F5YVB5"/>
<feature type="binding site" evidence="5">
    <location>
        <position position="93"/>
    </location>
    <ligand>
        <name>AMP</name>
        <dbReference type="ChEBI" id="CHEBI:456215"/>
    </ligand>
</feature>
<dbReference type="Pfam" id="PF00406">
    <property type="entry name" value="ADK"/>
    <property type="match status" value="1"/>
</dbReference>
<dbReference type="EMBL" id="MFJA01000007">
    <property type="protein sequence ID" value="OGG04065.1"/>
    <property type="molecule type" value="Genomic_DNA"/>
</dbReference>
<feature type="binding site" evidence="5">
    <location>
        <position position="36"/>
    </location>
    <ligand>
        <name>AMP</name>
        <dbReference type="ChEBI" id="CHEBI:456215"/>
    </ligand>
</feature>
<comment type="domain">
    <text evidence="5">Consists of three domains, a large central CORE domain and two small peripheral domains, NMPbind and LID, which undergo movements during catalysis. The LID domain closes over the site of phosphoryl transfer upon ATP binding. Assembling and dissambling the active center during each catalytic cycle provides an effective means to prevent ATP hydrolysis.</text>
</comment>
<comment type="function">
    <text evidence="5">Catalyzes the reversible transfer of the terminal phosphate group between ATP and AMP. Plays an important role in cellular energy homeostasis and in adenine nucleotide metabolism.</text>
</comment>
<dbReference type="PRINTS" id="PR00094">
    <property type="entry name" value="ADENYLTKNASE"/>
</dbReference>
<dbReference type="Gene3D" id="3.40.50.300">
    <property type="entry name" value="P-loop containing nucleotide triphosphate hydrolases"/>
    <property type="match status" value="1"/>
</dbReference>
<dbReference type="Proteomes" id="UP000176665">
    <property type="component" value="Unassembled WGS sequence"/>
</dbReference>
<feature type="binding site" evidence="5">
    <location>
        <position position="128"/>
    </location>
    <ligand>
        <name>ATP</name>
        <dbReference type="ChEBI" id="CHEBI:30616"/>
    </ligand>
</feature>
<dbReference type="HAMAP" id="MF_00235">
    <property type="entry name" value="Adenylate_kinase_Adk"/>
    <property type="match status" value="1"/>
</dbReference>
<feature type="binding site" evidence="5">
    <location>
        <begin position="58"/>
        <end position="60"/>
    </location>
    <ligand>
        <name>AMP</name>
        <dbReference type="ChEBI" id="CHEBI:456215"/>
    </ligand>
</feature>
<evidence type="ECO:0000313" key="9">
    <source>
        <dbReference type="Proteomes" id="UP000176665"/>
    </source>
</evidence>